<dbReference type="InterPro" id="IPR001387">
    <property type="entry name" value="Cro/C1-type_HTH"/>
</dbReference>
<dbReference type="Pfam" id="PF01381">
    <property type="entry name" value="HTH_3"/>
    <property type="match status" value="1"/>
</dbReference>
<protein>
    <submittedName>
        <fullName evidence="2">Cupin domain-containing protein</fullName>
    </submittedName>
</protein>
<dbReference type="InterPro" id="IPR014710">
    <property type="entry name" value="RmlC-like_jellyroll"/>
</dbReference>
<proteinExistence type="predicted"/>
<organism evidence="2">
    <name type="scientific">Gordonia amarae</name>
    <dbReference type="NCBI Taxonomy" id="36821"/>
    <lineage>
        <taxon>Bacteria</taxon>
        <taxon>Bacillati</taxon>
        <taxon>Actinomycetota</taxon>
        <taxon>Actinomycetes</taxon>
        <taxon>Mycobacteriales</taxon>
        <taxon>Gordoniaceae</taxon>
        <taxon>Gordonia</taxon>
    </lineage>
</organism>
<dbReference type="RefSeq" id="WP_005183504.1">
    <property type="nucleotide sequence ID" value="NZ_CP045804.1"/>
</dbReference>
<dbReference type="Gene3D" id="2.60.120.10">
    <property type="entry name" value="Jelly Rolls"/>
    <property type="match status" value="1"/>
</dbReference>
<dbReference type="SMART" id="SM00530">
    <property type="entry name" value="HTH_XRE"/>
    <property type="match status" value="1"/>
</dbReference>
<dbReference type="InterPro" id="IPR010982">
    <property type="entry name" value="Lambda_DNA-bd_dom_sf"/>
</dbReference>
<dbReference type="GO" id="GO:0003700">
    <property type="term" value="F:DNA-binding transcription factor activity"/>
    <property type="evidence" value="ECO:0007669"/>
    <property type="project" value="TreeGrafter"/>
</dbReference>
<dbReference type="GO" id="GO:0003677">
    <property type="term" value="F:DNA binding"/>
    <property type="evidence" value="ECO:0007669"/>
    <property type="project" value="UniProtKB-KW"/>
</dbReference>
<dbReference type="PROSITE" id="PS50943">
    <property type="entry name" value="HTH_CROC1"/>
    <property type="match status" value="1"/>
</dbReference>
<dbReference type="EMBL" id="CP045810">
    <property type="protein sequence ID" value="QHN39664.1"/>
    <property type="molecule type" value="Genomic_DNA"/>
</dbReference>
<dbReference type="AlphaFoldDB" id="A0A857KJA9"/>
<dbReference type="PANTHER" id="PTHR46797:SF1">
    <property type="entry name" value="METHYLPHOSPHONATE SYNTHASE"/>
    <property type="match status" value="1"/>
</dbReference>
<evidence type="ECO:0000256" key="1">
    <source>
        <dbReference type="ARBA" id="ARBA00023125"/>
    </source>
</evidence>
<dbReference type="Gene3D" id="1.10.260.40">
    <property type="entry name" value="lambda repressor-like DNA-binding domains"/>
    <property type="match status" value="1"/>
</dbReference>
<accession>A0A857KJA9</accession>
<sequence length="209" mass="22571">MTLSTPDQALKAVGSEIRRTRLAQGRTLKTLAAEAGISHPFLSQLERGLARPSMATLDRIAAALGTTQVNLMLAAQTPASPAAGLGDIPDGVQVVRAHEGVVIPQTSEHEREGFSRLLISGTAAFYPQEQVISRAEFDNFYCHEQDEWVHVISGSIQIDLGGERTVELHAGDSLYYRGDIPHRWRAAGDEPARLIVVQAAEATPAPSRD</sequence>
<reference evidence="2" key="1">
    <citation type="journal article" date="2021" name="Nat. Microbiol.">
        <title>Cocultivation of an ultrasmall environmental parasitic bacterium with lytic ability against bacteria associated with wastewater foams.</title>
        <authorList>
            <person name="Batinovic S."/>
            <person name="Rose J.J.A."/>
            <person name="Ratcliffe J."/>
            <person name="Seviour R.J."/>
            <person name="Petrovski S."/>
        </authorList>
    </citation>
    <scope>NUCLEOTIDE SEQUENCE</scope>
    <source>
        <strain evidence="2">CON44</strain>
    </source>
</reference>
<dbReference type="GO" id="GO:0005829">
    <property type="term" value="C:cytosol"/>
    <property type="evidence" value="ECO:0007669"/>
    <property type="project" value="TreeGrafter"/>
</dbReference>
<dbReference type="Pfam" id="PF07883">
    <property type="entry name" value="Cupin_2"/>
    <property type="match status" value="1"/>
</dbReference>
<dbReference type="InterPro" id="IPR011051">
    <property type="entry name" value="RmlC_Cupin_sf"/>
</dbReference>
<name>A0A857KJA9_9ACTN</name>
<dbReference type="CDD" id="cd02209">
    <property type="entry name" value="cupin_XRE_C"/>
    <property type="match status" value="1"/>
</dbReference>
<dbReference type="InterPro" id="IPR013096">
    <property type="entry name" value="Cupin_2"/>
</dbReference>
<evidence type="ECO:0000313" key="2">
    <source>
        <dbReference type="EMBL" id="QHN39664.1"/>
    </source>
</evidence>
<dbReference type="CDD" id="cd00093">
    <property type="entry name" value="HTH_XRE"/>
    <property type="match status" value="1"/>
</dbReference>
<dbReference type="SUPFAM" id="SSF47413">
    <property type="entry name" value="lambda repressor-like DNA-binding domains"/>
    <property type="match status" value="1"/>
</dbReference>
<keyword evidence="1" id="KW-0238">DNA-binding</keyword>
<gene>
    <name evidence="2" type="ORF">GII30_11280</name>
</gene>
<dbReference type="SUPFAM" id="SSF51182">
    <property type="entry name" value="RmlC-like cupins"/>
    <property type="match status" value="1"/>
</dbReference>
<dbReference type="InterPro" id="IPR050807">
    <property type="entry name" value="TransReg_Diox_bact_type"/>
</dbReference>
<dbReference type="PANTHER" id="PTHR46797">
    <property type="entry name" value="HTH-TYPE TRANSCRIPTIONAL REGULATOR"/>
    <property type="match status" value="1"/>
</dbReference>